<feature type="region of interest" description="Disordered" evidence="1">
    <location>
        <begin position="181"/>
        <end position="200"/>
    </location>
</feature>
<proteinExistence type="predicted"/>
<dbReference type="Proteomes" id="UP001287286">
    <property type="component" value="Unassembled WGS sequence"/>
</dbReference>
<reference evidence="2 3" key="1">
    <citation type="journal article" date="2024" name="Microbiol. Resour. Announc.">
        <title>Genome annotations for the ascomycete fungi Trichoderma harzianum, Trichoderma aggressivum, and Purpureocillium lilacinum.</title>
        <authorList>
            <person name="Beijen E.P.W."/>
            <person name="Ohm R.A."/>
        </authorList>
    </citation>
    <scope>NUCLEOTIDE SEQUENCE [LARGE SCALE GENOMIC DNA]</scope>
    <source>
        <strain evidence="2 3">CBS 150709</strain>
    </source>
</reference>
<organism evidence="2 3">
    <name type="scientific">Purpureocillium lilacinum</name>
    <name type="common">Paecilomyces lilacinus</name>
    <dbReference type="NCBI Taxonomy" id="33203"/>
    <lineage>
        <taxon>Eukaryota</taxon>
        <taxon>Fungi</taxon>
        <taxon>Dikarya</taxon>
        <taxon>Ascomycota</taxon>
        <taxon>Pezizomycotina</taxon>
        <taxon>Sordariomycetes</taxon>
        <taxon>Hypocreomycetidae</taxon>
        <taxon>Hypocreales</taxon>
        <taxon>Ophiocordycipitaceae</taxon>
        <taxon>Purpureocillium</taxon>
    </lineage>
</organism>
<accession>A0ABR0BZM1</accession>
<feature type="region of interest" description="Disordered" evidence="1">
    <location>
        <begin position="39"/>
        <end position="76"/>
    </location>
</feature>
<evidence type="ECO:0000313" key="2">
    <source>
        <dbReference type="EMBL" id="KAK4089484.1"/>
    </source>
</evidence>
<evidence type="ECO:0000313" key="3">
    <source>
        <dbReference type="Proteomes" id="UP001287286"/>
    </source>
</evidence>
<protein>
    <submittedName>
        <fullName evidence="2">Uncharacterized protein</fullName>
    </submittedName>
</protein>
<gene>
    <name evidence="2" type="ORF">Purlil1_6053</name>
</gene>
<feature type="region of interest" description="Disordered" evidence="1">
    <location>
        <begin position="117"/>
        <end position="138"/>
    </location>
</feature>
<evidence type="ECO:0000256" key="1">
    <source>
        <dbReference type="SAM" id="MobiDB-lite"/>
    </source>
</evidence>
<feature type="compositionally biased region" description="Basic and acidic residues" evidence="1">
    <location>
        <begin position="51"/>
        <end position="61"/>
    </location>
</feature>
<name>A0ABR0BZM1_PURLI</name>
<keyword evidence="3" id="KW-1185">Reference proteome</keyword>
<comment type="caution">
    <text evidence="2">The sequence shown here is derived from an EMBL/GenBank/DDBJ whole genome shotgun (WGS) entry which is preliminary data.</text>
</comment>
<feature type="region of interest" description="Disordered" evidence="1">
    <location>
        <begin position="1"/>
        <end position="22"/>
    </location>
</feature>
<dbReference type="EMBL" id="JAWRVI010000019">
    <property type="protein sequence ID" value="KAK4089484.1"/>
    <property type="molecule type" value="Genomic_DNA"/>
</dbReference>
<sequence length="200" mass="22124">MGFPSPPNRTITPRPPARDIFSAPAVGGVECGRRTGAWGGLYLSRMPPPPQRREWADSRGDKRSKKLPLQGGIGGKEPPASVLRYSQWWCRRSLEASSTIDPLPVARNLTYNHPQWLQQSDASRPRSPRSQVPVPRPCWGQTPSFAPSARGAALEPSPTELKIWRATLAAPRHSRSMLCRPPRPCTSIGPRASHRRTRCG</sequence>